<gene>
    <name evidence="2" type="ORF">K788_0002476</name>
</gene>
<accession>A0A0P0R9I8</accession>
<name>A0A0P0R9I8_9BURK</name>
<evidence type="ECO:0000313" key="2">
    <source>
        <dbReference type="EMBL" id="ALL64971.1"/>
    </source>
</evidence>
<dbReference type="EMBL" id="CP012746">
    <property type="protein sequence ID" value="ALL64971.1"/>
    <property type="molecule type" value="Genomic_DNA"/>
</dbReference>
<feature type="region of interest" description="Disordered" evidence="1">
    <location>
        <begin position="1"/>
        <end position="40"/>
    </location>
</feature>
<sequence>MPQTGASCDAPDLVSVAGTGLPGSATTAERRSRRRDGQRLVVGLREAKLRHGMTESDNGCLRGRPAF</sequence>
<dbReference type="AlphaFoldDB" id="A0A0P0R9I8"/>
<protein>
    <submittedName>
        <fullName evidence="2">Uncharacterized protein</fullName>
    </submittedName>
</protein>
<dbReference type="Proteomes" id="UP000019146">
    <property type="component" value="Chromosome 1"/>
</dbReference>
<organism evidence="2 3">
    <name type="scientific">Paraburkholderia caribensis MBA4</name>
    <dbReference type="NCBI Taxonomy" id="1323664"/>
    <lineage>
        <taxon>Bacteria</taxon>
        <taxon>Pseudomonadati</taxon>
        <taxon>Pseudomonadota</taxon>
        <taxon>Betaproteobacteria</taxon>
        <taxon>Burkholderiales</taxon>
        <taxon>Burkholderiaceae</taxon>
        <taxon>Paraburkholderia</taxon>
    </lineage>
</organism>
<proteinExistence type="predicted"/>
<reference evidence="2 3" key="1">
    <citation type="journal article" date="2014" name="Genome Announc.">
        <title>Draft Genome Sequence of the Haloacid-Degrading Burkholderia caribensis Strain MBA4.</title>
        <authorList>
            <person name="Pan Y."/>
            <person name="Kong K.F."/>
            <person name="Tsang J.S."/>
        </authorList>
    </citation>
    <scope>NUCLEOTIDE SEQUENCE [LARGE SCALE GENOMIC DNA]</scope>
    <source>
        <strain evidence="2 3">MBA4</strain>
    </source>
</reference>
<dbReference type="KEGG" id="bcai:K788_0002476"/>
<evidence type="ECO:0000256" key="1">
    <source>
        <dbReference type="SAM" id="MobiDB-lite"/>
    </source>
</evidence>
<evidence type="ECO:0000313" key="3">
    <source>
        <dbReference type="Proteomes" id="UP000019146"/>
    </source>
</evidence>